<comment type="cofactor">
    <cofactor evidence="2">
        <name>Mg(2+)</name>
        <dbReference type="ChEBI" id="CHEBI:18420"/>
    </cofactor>
    <cofactor evidence="2">
        <name>Ca(2+)</name>
        <dbReference type="ChEBI" id="CHEBI:29108"/>
    </cofactor>
</comment>
<evidence type="ECO:0000256" key="1">
    <source>
        <dbReference type="ARBA" id="ARBA00010211"/>
    </source>
</evidence>
<keyword evidence="2" id="KW-0828">Tyrosine catabolism</keyword>
<organism evidence="4 5">
    <name type="scientific">Sporothrix eucalyptigena</name>
    <dbReference type="NCBI Taxonomy" id="1812306"/>
    <lineage>
        <taxon>Eukaryota</taxon>
        <taxon>Fungi</taxon>
        <taxon>Dikarya</taxon>
        <taxon>Ascomycota</taxon>
        <taxon>Pezizomycotina</taxon>
        <taxon>Sordariomycetes</taxon>
        <taxon>Sordariomycetidae</taxon>
        <taxon>Ophiostomatales</taxon>
        <taxon>Ophiostomataceae</taxon>
        <taxon>Sporothrix</taxon>
    </lineage>
</organism>
<feature type="domain" description="Fumarylacetoacetase-like C-terminal" evidence="3">
    <location>
        <begin position="6"/>
        <end position="283"/>
    </location>
</feature>
<comment type="caution">
    <text evidence="4">The sequence shown here is derived from an EMBL/GenBank/DDBJ whole genome shotgun (WGS) entry which is preliminary data.</text>
</comment>
<evidence type="ECO:0000313" key="5">
    <source>
        <dbReference type="Proteomes" id="UP001642482"/>
    </source>
</evidence>
<protein>
    <recommendedName>
        <fullName evidence="2">Fumarylacetoacetase</fullName>
        <ecNumber evidence="2">3.7.1.2</ecNumber>
    </recommendedName>
    <alternativeName>
        <fullName evidence="2">Fumarylacetoacetate hydrolase</fullName>
    </alternativeName>
</protein>
<comment type="similarity">
    <text evidence="1 2">Belongs to the FAH family.</text>
</comment>
<accession>A0ABP0AT79</accession>
<keyword evidence="2" id="KW-0585">Phenylalanine catabolism</keyword>
<gene>
    <name evidence="4" type="ORF">SEUCBS140593_000836</name>
</gene>
<dbReference type="Proteomes" id="UP001642482">
    <property type="component" value="Unassembled WGS sequence"/>
</dbReference>
<dbReference type="PANTHER" id="PTHR43069:SF2">
    <property type="entry name" value="FUMARYLACETOACETASE"/>
    <property type="match status" value="1"/>
</dbReference>
<dbReference type="Gene3D" id="3.90.850.10">
    <property type="entry name" value="Fumarylacetoacetase-like, C-terminal domain"/>
    <property type="match status" value="1"/>
</dbReference>
<name>A0ABP0AT79_9PEZI</name>
<keyword evidence="2" id="KW-0106">Calcium</keyword>
<evidence type="ECO:0000313" key="4">
    <source>
        <dbReference type="EMBL" id="CAK7210474.1"/>
    </source>
</evidence>
<dbReference type="PANTHER" id="PTHR43069">
    <property type="entry name" value="FUMARYLACETOACETASE"/>
    <property type="match status" value="1"/>
</dbReference>
<dbReference type="Pfam" id="PF01557">
    <property type="entry name" value="FAA_hydrolase"/>
    <property type="match status" value="1"/>
</dbReference>
<comment type="catalytic activity">
    <reaction evidence="2">
        <text>4-fumarylacetoacetate + H2O = acetoacetate + fumarate + H(+)</text>
        <dbReference type="Rhea" id="RHEA:10244"/>
        <dbReference type="ChEBI" id="CHEBI:13705"/>
        <dbReference type="ChEBI" id="CHEBI:15377"/>
        <dbReference type="ChEBI" id="CHEBI:15378"/>
        <dbReference type="ChEBI" id="CHEBI:18034"/>
        <dbReference type="ChEBI" id="CHEBI:29806"/>
        <dbReference type="EC" id="3.7.1.2"/>
    </reaction>
</comment>
<keyword evidence="2" id="KW-0460">Magnesium</keyword>
<dbReference type="SUPFAM" id="SSF56529">
    <property type="entry name" value="FAH"/>
    <property type="match status" value="1"/>
</dbReference>
<dbReference type="InterPro" id="IPR011234">
    <property type="entry name" value="Fumarylacetoacetase-like_C"/>
</dbReference>
<evidence type="ECO:0000259" key="3">
    <source>
        <dbReference type="Pfam" id="PF01557"/>
    </source>
</evidence>
<comment type="pathway">
    <text evidence="2">Amino-acid degradation; L-phenylalanine degradation; acetoacetate and fumarate from L-phenylalanine: step 6/6.</text>
</comment>
<dbReference type="EC" id="3.7.1.2" evidence="2"/>
<proteinExistence type="inferred from homology"/>
<keyword evidence="5" id="KW-1185">Reference proteome</keyword>
<sequence length="310" mass="34421">MATRNFSDFYCSLEHTVNCTKLLLGKTDINRNWYTVPMVYNGRTSSLVVSGTPVHRPCGVFPSEKSNGKPTFQPEIHMDFELEMGVFLSKPLERGQRLDINSCRDHIFGFVLLNDWSARQIQLFEMAPLGPFHSKGSGTSISPWIVTAEALELAMCPRVTPQTVPPPRHLTRSEDLDATYDIELSVKIQRNGQSFTVCESNLNELYWTPLQQLTHLASAGEGLSTGDILGTGTISSSRTNDKGEKSGLGCLFERKDPANRLSSVPNDLADTFLMDGDWVVFEGWCRNPETKKVLFGFGTCKGQLLPAVPL</sequence>
<keyword evidence="2" id="KW-0378">Hydrolase</keyword>
<dbReference type="InterPro" id="IPR005959">
    <property type="entry name" value="Fumarylacetoacetase"/>
</dbReference>
<reference evidence="4 5" key="1">
    <citation type="submission" date="2024-01" db="EMBL/GenBank/DDBJ databases">
        <authorList>
            <person name="Allen C."/>
            <person name="Tagirdzhanova G."/>
        </authorList>
    </citation>
    <scope>NUCLEOTIDE SEQUENCE [LARGE SCALE GENOMIC DNA]</scope>
</reference>
<dbReference type="InterPro" id="IPR036663">
    <property type="entry name" value="Fumarylacetoacetase_C_sf"/>
</dbReference>
<evidence type="ECO:0000256" key="2">
    <source>
        <dbReference type="RuleBase" id="RU366008"/>
    </source>
</evidence>
<dbReference type="EMBL" id="CAWUHD010000005">
    <property type="protein sequence ID" value="CAK7210474.1"/>
    <property type="molecule type" value="Genomic_DNA"/>
</dbReference>
<keyword evidence="2" id="KW-0479">Metal-binding</keyword>